<keyword evidence="8" id="KW-0807">Transducer</keyword>
<dbReference type="SMART" id="SM01381">
    <property type="entry name" value="7TM_GPCR_Srsx"/>
    <property type="match status" value="1"/>
</dbReference>
<keyword evidence="5 9" id="KW-1133">Transmembrane helix</keyword>
<evidence type="ECO:0000313" key="11">
    <source>
        <dbReference type="Proteomes" id="UP000050795"/>
    </source>
</evidence>
<dbReference type="AlphaFoldDB" id="A0AA85JTR2"/>
<dbReference type="Proteomes" id="UP000050795">
    <property type="component" value="Unassembled WGS sequence"/>
</dbReference>
<dbReference type="PANTHER" id="PTHR46061:SF3">
    <property type="entry name" value="THYROTROPIN-RELEASING HORMONE RECEPTOR"/>
    <property type="match status" value="1"/>
</dbReference>
<accession>A0AA85JTR2</accession>
<evidence type="ECO:0000256" key="6">
    <source>
        <dbReference type="ARBA" id="ARBA00023136"/>
    </source>
</evidence>
<name>A0AA85JTR2_TRIRE</name>
<evidence type="ECO:0000256" key="7">
    <source>
        <dbReference type="ARBA" id="ARBA00032251"/>
    </source>
</evidence>
<feature type="transmembrane region" description="Helical" evidence="9">
    <location>
        <begin position="194"/>
        <end position="216"/>
    </location>
</feature>
<comment type="subcellular location">
    <subcellularLocation>
        <location evidence="2">Membrane</location>
    </subcellularLocation>
</comment>
<feature type="transmembrane region" description="Helical" evidence="9">
    <location>
        <begin position="28"/>
        <end position="52"/>
    </location>
</feature>
<dbReference type="PANTHER" id="PTHR46061">
    <property type="entry name" value="THYROTROPIN-RELEASING HORMONE RECEPTOR"/>
    <property type="match status" value="1"/>
</dbReference>
<evidence type="ECO:0000256" key="1">
    <source>
        <dbReference type="ARBA" id="ARBA00004100"/>
    </source>
</evidence>
<dbReference type="GO" id="GO:0016020">
    <property type="term" value="C:membrane"/>
    <property type="evidence" value="ECO:0007669"/>
    <property type="project" value="UniProtKB-SubCell"/>
</dbReference>
<comment type="function">
    <text evidence="1">Receptor for thyrotropin-releasing hormone (TRH). Upon ligand binding, this G-protein-coupled receptor triggers activation of the phosphatidylinositol (IP3)-calcium-protein kinase C (PKC) pathway.</text>
</comment>
<evidence type="ECO:0000256" key="2">
    <source>
        <dbReference type="ARBA" id="ARBA00004370"/>
    </source>
</evidence>
<keyword evidence="8" id="KW-0675">Receptor</keyword>
<proteinExistence type="inferred from homology"/>
<evidence type="ECO:0000313" key="12">
    <source>
        <dbReference type="WBParaSite" id="TREG1_4490.1"/>
    </source>
</evidence>
<keyword evidence="4 8" id="KW-0812">Transmembrane</keyword>
<dbReference type="PRINTS" id="PR01846">
    <property type="entry name" value="TRHRFAMILY"/>
</dbReference>
<protein>
    <recommendedName>
        <fullName evidence="3">Thyrotropin-releasing hormone receptor</fullName>
    </recommendedName>
    <alternativeName>
        <fullName evidence="7">Thyroliberin receptor</fullName>
    </alternativeName>
</protein>
<dbReference type="SUPFAM" id="SSF81321">
    <property type="entry name" value="Family A G protein-coupled receptor-like"/>
    <property type="match status" value="1"/>
</dbReference>
<feature type="transmembrane region" description="Helical" evidence="9">
    <location>
        <begin position="146"/>
        <end position="166"/>
    </location>
</feature>
<keyword evidence="8" id="KW-0297">G-protein coupled receptor</keyword>
<evidence type="ECO:0000256" key="5">
    <source>
        <dbReference type="ARBA" id="ARBA00022989"/>
    </source>
</evidence>
<evidence type="ECO:0000256" key="8">
    <source>
        <dbReference type="RuleBase" id="RU000688"/>
    </source>
</evidence>
<dbReference type="Gene3D" id="1.20.1070.10">
    <property type="entry name" value="Rhodopsin 7-helix transmembrane proteins"/>
    <property type="match status" value="1"/>
</dbReference>
<evidence type="ECO:0000259" key="10">
    <source>
        <dbReference type="PROSITE" id="PS50262"/>
    </source>
</evidence>
<organism evidence="11 12">
    <name type="scientific">Trichobilharzia regenti</name>
    <name type="common">Nasal bird schistosome</name>
    <dbReference type="NCBI Taxonomy" id="157069"/>
    <lineage>
        <taxon>Eukaryota</taxon>
        <taxon>Metazoa</taxon>
        <taxon>Spiralia</taxon>
        <taxon>Lophotrochozoa</taxon>
        <taxon>Platyhelminthes</taxon>
        <taxon>Trematoda</taxon>
        <taxon>Digenea</taxon>
        <taxon>Strigeidida</taxon>
        <taxon>Schistosomatoidea</taxon>
        <taxon>Schistosomatidae</taxon>
        <taxon>Trichobilharzia</taxon>
    </lineage>
</organism>
<reference evidence="12" key="2">
    <citation type="submission" date="2023-11" db="UniProtKB">
        <authorList>
            <consortium name="WormBaseParasite"/>
        </authorList>
    </citation>
    <scope>IDENTIFICATION</scope>
</reference>
<evidence type="ECO:0000256" key="9">
    <source>
        <dbReference type="SAM" id="Phobius"/>
    </source>
</evidence>
<feature type="transmembrane region" description="Helical" evidence="9">
    <location>
        <begin position="328"/>
        <end position="348"/>
    </location>
</feature>
<dbReference type="InterPro" id="IPR002120">
    <property type="entry name" value="TRH_rcpt_1"/>
</dbReference>
<sequence length="366" mass="42197">MDANLTYDDPLRNHSLIPLIHYSGSYKIVGTVSLGIILTVGFIGNILVMLVLTLSPKLHTPTNCYLVSLSASDLLVLMTSTTLMLQEFYQPYNHWTLGNFACQLSVCLQYLSVDASALSICAFSVERWVGICYPMRAHYMCTIKRAIKIIAGIWIFTLIYNLPWIFMSTTIRQHSEYGTFEKCTFAFKRAAYKAIYMFDLILFYVIPLLITAVMYCQISWRLFRTDDIKGSISSVVGRQQINLNRRTVASGNPQHSYATNATTTAILNESQQNLKLRKVINRVRERRQVVKLLMTIVVLFASFWLPYRSMVVYNSFSLNGYHDLWFRMFSRIMAYLNSAVNPILYNAMSRKFRRALKRMLKCQKVV</sequence>
<dbReference type="Pfam" id="PF00001">
    <property type="entry name" value="7tm_1"/>
    <property type="match status" value="1"/>
</dbReference>
<feature type="transmembrane region" description="Helical" evidence="9">
    <location>
        <begin position="289"/>
        <end position="308"/>
    </location>
</feature>
<comment type="similarity">
    <text evidence="8">Belongs to the G-protein coupled receptor 1 family.</text>
</comment>
<keyword evidence="6 9" id="KW-0472">Membrane</keyword>
<dbReference type="PROSITE" id="PS50262">
    <property type="entry name" value="G_PROTEIN_RECEP_F1_2"/>
    <property type="match status" value="1"/>
</dbReference>
<dbReference type="GO" id="GO:0004997">
    <property type="term" value="F:thyrotropin-releasing hormone receptor activity"/>
    <property type="evidence" value="ECO:0007669"/>
    <property type="project" value="InterPro"/>
</dbReference>
<dbReference type="WBParaSite" id="TREG1_4490.1">
    <property type="protein sequence ID" value="TREG1_4490.1"/>
    <property type="gene ID" value="TREG1_4490"/>
</dbReference>
<reference evidence="11" key="1">
    <citation type="submission" date="2022-06" db="EMBL/GenBank/DDBJ databases">
        <authorList>
            <person name="Berger JAMES D."/>
            <person name="Berger JAMES D."/>
        </authorList>
    </citation>
    <scope>NUCLEOTIDE SEQUENCE [LARGE SCALE GENOMIC DNA]</scope>
</reference>
<keyword evidence="11" id="KW-1185">Reference proteome</keyword>
<feature type="domain" description="G-protein coupled receptors family 1 profile" evidence="10">
    <location>
        <begin position="44"/>
        <end position="345"/>
    </location>
</feature>
<dbReference type="InterPro" id="IPR000276">
    <property type="entry name" value="GPCR_Rhodpsn"/>
</dbReference>
<dbReference type="InterPro" id="IPR017452">
    <property type="entry name" value="GPCR_Rhodpsn_7TM"/>
</dbReference>
<dbReference type="PRINTS" id="PR00237">
    <property type="entry name" value="GPCRRHODOPSN"/>
</dbReference>
<dbReference type="PROSITE" id="PS00237">
    <property type="entry name" value="G_PROTEIN_RECEP_F1_1"/>
    <property type="match status" value="1"/>
</dbReference>
<evidence type="ECO:0000256" key="3">
    <source>
        <dbReference type="ARBA" id="ARBA00018873"/>
    </source>
</evidence>
<evidence type="ECO:0000256" key="4">
    <source>
        <dbReference type="ARBA" id="ARBA00022692"/>
    </source>
</evidence>